<evidence type="ECO:0000256" key="3">
    <source>
        <dbReference type="ARBA" id="ARBA00023125"/>
    </source>
</evidence>
<evidence type="ECO:0000256" key="2">
    <source>
        <dbReference type="ARBA" id="ARBA00022705"/>
    </source>
</evidence>
<dbReference type="InterPro" id="IPR036381">
    <property type="entry name" value="Tus_dom1"/>
</dbReference>
<protein>
    <recommendedName>
        <fullName evidence="6">DNA replication terminus site-binding protein</fullName>
    </recommendedName>
</protein>
<organism evidence="4 5">
    <name type="scientific">Shewanella colwelliana</name>
    <name type="common">Alteromonas colwelliana</name>
    <dbReference type="NCBI Taxonomy" id="23"/>
    <lineage>
        <taxon>Bacteria</taxon>
        <taxon>Pseudomonadati</taxon>
        <taxon>Pseudomonadota</taxon>
        <taxon>Gammaproteobacteria</taxon>
        <taxon>Alteromonadales</taxon>
        <taxon>Shewanellaceae</taxon>
        <taxon>Shewanella</taxon>
    </lineage>
</organism>
<keyword evidence="2" id="KW-0235">DNA replication</keyword>
<gene>
    <name evidence="4" type="ORF">TUM3794_20780</name>
</gene>
<sequence length="323" mass="38183">MMKRTTRRAERTMLNELMRDKFRELESELNAFGDKLLEVSEHLQIYELPLVELSKGDDDVAEAEAESINIVKTHGESFTGRIYLKKAFCQLKRDPFKYSTYLAHRYPGFVVVPEKHREEIVQGIHRINTLKDEFKLSVKQNFRTRQAQHKNLHKEIEGVVFLDTVRHLQYCDAPVHTITLYWQKKTIQKRLDLEAAMAELESSKNNPAFEYSFVDKPAKVRIIEEEQELIRHIPIGYDITEIRQVRAQPFYDLWERPAGQMRNRKICSRNASLPVIMFGTKPAVINPLTSYIAENDERDFIEKVEEQYRLLNRRKSWFLVPKK</sequence>
<dbReference type="EMBL" id="BPEU01000013">
    <property type="protein sequence ID" value="GIU41098.1"/>
    <property type="molecule type" value="Genomic_DNA"/>
</dbReference>
<dbReference type="Proteomes" id="UP000773469">
    <property type="component" value="Unassembled WGS sequence"/>
</dbReference>
<proteinExistence type="predicted"/>
<dbReference type="InterPro" id="IPR036384">
    <property type="entry name" value="Tus_sf"/>
</dbReference>
<reference evidence="4 5" key="1">
    <citation type="submission" date="2021-05" db="EMBL/GenBank/DDBJ databases">
        <title>Molecular characterization for Shewanella algae harboring chromosomal blaOXA-55-like strains isolated from clinical and environment sample.</title>
        <authorList>
            <person name="Ohama Y."/>
            <person name="Aoki K."/>
            <person name="Harada S."/>
            <person name="Moriya K."/>
            <person name="Ishii Y."/>
            <person name="Tateda K."/>
        </authorList>
    </citation>
    <scope>NUCLEOTIDE SEQUENCE [LARGE SCALE GENOMIC DNA]</scope>
    <source>
        <strain evidence="4 5">MBTL60-118</strain>
    </source>
</reference>
<dbReference type="RefSeq" id="WP_220756956.1">
    <property type="nucleotide sequence ID" value="NZ_BPEU01000013.1"/>
</dbReference>
<keyword evidence="3" id="KW-0238">DNA-binding</keyword>
<evidence type="ECO:0008006" key="6">
    <source>
        <dbReference type="Google" id="ProtNLM"/>
    </source>
</evidence>
<dbReference type="SUPFAM" id="SSF56596">
    <property type="entry name" value="Replication terminator protein (Tus)"/>
    <property type="match status" value="1"/>
</dbReference>
<keyword evidence="5" id="KW-1185">Reference proteome</keyword>
<evidence type="ECO:0000313" key="4">
    <source>
        <dbReference type="EMBL" id="GIU41098.1"/>
    </source>
</evidence>
<dbReference type="InterPro" id="IPR008865">
    <property type="entry name" value="DNA_replication_term_site-bd"/>
</dbReference>
<dbReference type="Pfam" id="PF05472">
    <property type="entry name" value="Ter"/>
    <property type="match status" value="1"/>
</dbReference>
<dbReference type="Gene3D" id="3.50.14.10">
    <property type="entry name" value="Replication terminator Tus, domain 1 superfamily/Replication terminator Tus"/>
    <property type="match status" value="1"/>
</dbReference>
<accession>A0ABQ4P0U2</accession>
<evidence type="ECO:0000256" key="1">
    <source>
        <dbReference type="ARBA" id="ARBA00022490"/>
    </source>
</evidence>
<name>A0ABQ4P0U2_SHECO</name>
<dbReference type="Gene3D" id="3.30.54.10">
    <property type="match status" value="1"/>
</dbReference>
<comment type="caution">
    <text evidence="4">The sequence shown here is derived from an EMBL/GenBank/DDBJ whole genome shotgun (WGS) entry which is preliminary data.</text>
</comment>
<evidence type="ECO:0000313" key="5">
    <source>
        <dbReference type="Proteomes" id="UP000773469"/>
    </source>
</evidence>
<keyword evidence="1" id="KW-0963">Cytoplasm</keyword>